<proteinExistence type="inferred from homology"/>
<dbReference type="PANTHER" id="PTHR11504">
    <property type="entry name" value="CYTOCHROME C OXIDASE POLYPEPTIDE VIA"/>
    <property type="match status" value="1"/>
</dbReference>
<gene>
    <name evidence="13" type="ORF">BDV96DRAFT_508828</name>
</gene>
<dbReference type="FunFam" id="4.10.95.10:FF:000001">
    <property type="entry name" value="Cytochrome c oxidase subunit 6A, mitochondrial"/>
    <property type="match status" value="1"/>
</dbReference>
<evidence type="ECO:0000256" key="10">
    <source>
        <dbReference type="ARBA" id="ARBA00023136"/>
    </source>
</evidence>
<evidence type="ECO:0000256" key="8">
    <source>
        <dbReference type="ARBA" id="ARBA00023002"/>
    </source>
</evidence>
<evidence type="ECO:0000256" key="12">
    <source>
        <dbReference type="RuleBase" id="RU004397"/>
    </source>
</evidence>
<evidence type="ECO:0000256" key="7">
    <source>
        <dbReference type="ARBA" id="ARBA00022989"/>
    </source>
</evidence>
<keyword evidence="8" id="KW-0560">Oxidoreductase</keyword>
<sequence>MLSQRVLLRSTPRLGLTRAPIRRRMYSSEVEQKFTGGANNEFNKERARIREHAAESGDFWRKLTLYVAVPALIIAAVNGKLRWDAHWEHQAHLPPREDRPEYAYQNIRTKNFWWGDGDKTLFWNDKVNYHKKDE</sequence>
<protein>
    <recommendedName>
        <fullName evidence="12">Cytochrome c oxidase subunit</fullName>
    </recommendedName>
    <alternativeName>
        <fullName evidence="12">Cytochrome c oxidase polypeptide VIa</fullName>
    </alternativeName>
</protein>
<dbReference type="AlphaFoldDB" id="A0A6A5YHL4"/>
<dbReference type="PANTHER" id="PTHR11504:SF0">
    <property type="entry name" value="CYTOCHROME C OXIDASE SUBUNIT"/>
    <property type="match status" value="1"/>
</dbReference>
<comment type="subcellular location">
    <subcellularLocation>
        <location evidence="1">Mitochondrion inner membrane</location>
        <topology evidence="1">Single-pass membrane protein</topology>
    </subcellularLocation>
</comment>
<dbReference type="GO" id="GO:0016491">
    <property type="term" value="F:oxidoreductase activity"/>
    <property type="evidence" value="ECO:0007669"/>
    <property type="project" value="UniProtKB-KW"/>
</dbReference>
<dbReference type="Pfam" id="PF02046">
    <property type="entry name" value="COX6A"/>
    <property type="match status" value="1"/>
</dbReference>
<dbReference type="GO" id="GO:0006123">
    <property type="term" value="P:mitochondrial electron transport, cytochrome c to oxygen"/>
    <property type="evidence" value="ECO:0007669"/>
    <property type="project" value="TreeGrafter"/>
</dbReference>
<keyword evidence="14" id="KW-1185">Reference proteome</keyword>
<evidence type="ECO:0000313" key="14">
    <source>
        <dbReference type="Proteomes" id="UP000799770"/>
    </source>
</evidence>
<dbReference type="GO" id="GO:0005743">
    <property type="term" value="C:mitochondrial inner membrane"/>
    <property type="evidence" value="ECO:0007669"/>
    <property type="project" value="UniProtKB-SubCell"/>
</dbReference>
<dbReference type="GO" id="GO:0030234">
    <property type="term" value="F:enzyme regulator activity"/>
    <property type="evidence" value="ECO:0007669"/>
    <property type="project" value="TreeGrafter"/>
</dbReference>
<dbReference type="OrthoDB" id="5947505at2759"/>
<comment type="pathway">
    <text evidence="2">Energy metabolism; oxidative phosphorylation.</text>
</comment>
<dbReference type="Gene3D" id="4.10.95.10">
    <property type="entry name" value="Cytochrome c oxidase, subunit VIa"/>
    <property type="match status" value="1"/>
</dbReference>
<name>A0A6A5YHL4_9PLEO</name>
<keyword evidence="6" id="KW-0809">Transit peptide</keyword>
<evidence type="ECO:0000256" key="4">
    <source>
        <dbReference type="ARBA" id="ARBA00022692"/>
    </source>
</evidence>
<evidence type="ECO:0000313" key="13">
    <source>
        <dbReference type="EMBL" id="KAF2105827.1"/>
    </source>
</evidence>
<keyword evidence="5 12" id="KW-0999">Mitochondrion inner membrane</keyword>
<dbReference type="InterPro" id="IPR036418">
    <property type="entry name" value="Cyt_c_oxidase_su6a_sf"/>
</dbReference>
<evidence type="ECO:0000256" key="3">
    <source>
        <dbReference type="ARBA" id="ARBA00005553"/>
    </source>
</evidence>
<organism evidence="13 14">
    <name type="scientific">Lophiotrema nucula</name>
    <dbReference type="NCBI Taxonomy" id="690887"/>
    <lineage>
        <taxon>Eukaryota</taxon>
        <taxon>Fungi</taxon>
        <taxon>Dikarya</taxon>
        <taxon>Ascomycota</taxon>
        <taxon>Pezizomycotina</taxon>
        <taxon>Dothideomycetes</taxon>
        <taxon>Pleosporomycetidae</taxon>
        <taxon>Pleosporales</taxon>
        <taxon>Lophiotremataceae</taxon>
        <taxon>Lophiotrema</taxon>
    </lineage>
</organism>
<reference evidence="13" key="1">
    <citation type="journal article" date="2020" name="Stud. Mycol.">
        <title>101 Dothideomycetes genomes: a test case for predicting lifestyles and emergence of pathogens.</title>
        <authorList>
            <person name="Haridas S."/>
            <person name="Albert R."/>
            <person name="Binder M."/>
            <person name="Bloem J."/>
            <person name="Labutti K."/>
            <person name="Salamov A."/>
            <person name="Andreopoulos B."/>
            <person name="Baker S."/>
            <person name="Barry K."/>
            <person name="Bills G."/>
            <person name="Bluhm B."/>
            <person name="Cannon C."/>
            <person name="Castanera R."/>
            <person name="Culley D."/>
            <person name="Daum C."/>
            <person name="Ezra D."/>
            <person name="Gonzalez J."/>
            <person name="Henrissat B."/>
            <person name="Kuo A."/>
            <person name="Liang C."/>
            <person name="Lipzen A."/>
            <person name="Lutzoni F."/>
            <person name="Magnuson J."/>
            <person name="Mondo S."/>
            <person name="Nolan M."/>
            <person name="Ohm R."/>
            <person name="Pangilinan J."/>
            <person name="Park H.-J."/>
            <person name="Ramirez L."/>
            <person name="Alfaro M."/>
            <person name="Sun H."/>
            <person name="Tritt A."/>
            <person name="Yoshinaga Y."/>
            <person name="Zwiers L.-H."/>
            <person name="Turgeon B."/>
            <person name="Goodwin S."/>
            <person name="Spatafora J."/>
            <person name="Crous P."/>
            <person name="Grigoriev I."/>
        </authorList>
    </citation>
    <scope>NUCLEOTIDE SEQUENCE</scope>
    <source>
        <strain evidence="13">CBS 627.86</strain>
    </source>
</reference>
<keyword evidence="7" id="KW-1133">Transmembrane helix</keyword>
<comment type="similarity">
    <text evidence="3 11">Belongs to the cytochrome c oxidase subunit 6A family.</text>
</comment>
<evidence type="ECO:0000256" key="5">
    <source>
        <dbReference type="ARBA" id="ARBA00022792"/>
    </source>
</evidence>
<dbReference type="PROSITE" id="PS01329">
    <property type="entry name" value="COX6A"/>
    <property type="match status" value="1"/>
</dbReference>
<dbReference type="UniPathway" id="UPA00705"/>
<keyword evidence="4" id="KW-0812">Transmembrane</keyword>
<evidence type="ECO:0000256" key="2">
    <source>
        <dbReference type="ARBA" id="ARBA00004673"/>
    </source>
</evidence>
<keyword evidence="10 12" id="KW-0472">Membrane</keyword>
<keyword evidence="9 12" id="KW-0496">Mitochondrion</keyword>
<accession>A0A6A5YHL4</accession>
<dbReference type="InterPro" id="IPR018507">
    <property type="entry name" value="Cyt_c_oxidase_su6a_CS"/>
</dbReference>
<evidence type="ECO:0000256" key="11">
    <source>
        <dbReference type="RuleBase" id="RU004396"/>
    </source>
</evidence>
<dbReference type="InterPro" id="IPR001349">
    <property type="entry name" value="Cyt_c_oxidase_su6a"/>
</dbReference>
<dbReference type="EMBL" id="ML977371">
    <property type="protein sequence ID" value="KAF2105827.1"/>
    <property type="molecule type" value="Genomic_DNA"/>
</dbReference>
<evidence type="ECO:0000256" key="9">
    <source>
        <dbReference type="ARBA" id="ARBA00023128"/>
    </source>
</evidence>
<dbReference type="Proteomes" id="UP000799770">
    <property type="component" value="Unassembled WGS sequence"/>
</dbReference>
<dbReference type="SUPFAM" id="SSF81411">
    <property type="entry name" value="Mitochondrial cytochrome c oxidase subunit VIa"/>
    <property type="match status" value="1"/>
</dbReference>
<evidence type="ECO:0000256" key="6">
    <source>
        <dbReference type="ARBA" id="ARBA00022946"/>
    </source>
</evidence>
<evidence type="ECO:0000256" key="1">
    <source>
        <dbReference type="ARBA" id="ARBA00004434"/>
    </source>
</evidence>